<gene>
    <name evidence="1" type="ORF">F5147DRAFT_780074</name>
</gene>
<dbReference type="EMBL" id="JABBWM010000098">
    <property type="protein sequence ID" value="KAG2091193.1"/>
    <property type="molecule type" value="Genomic_DNA"/>
</dbReference>
<sequence>MLTGDSLFARQAALPSLTGPTMMNLATNILYNRASNASGDIEHPPNLIYASYAAFLHLASGTLVDLKWVAFFGAAMFGFPVPSCDLEIPSPTSWFMALCCSVFSYGLIS</sequence>
<proteinExistence type="predicted"/>
<protein>
    <submittedName>
        <fullName evidence="1">Uncharacterized protein</fullName>
    </submittedName>
</protein>
<comment type="caution">
    <text evidence="1">The sequence shown here is derived from an EMBL/GenBank/DDBJ whole genome shotgun (WGS) entry which is preliminary data.</text>
</comment>
<dbReference type="AlphaFoldDB" id="A0A9P7JMZ1"/>
<reference evidence="1" key="1">
    <citation type="journal article" date="2020" name="New Phytol.">
        <title>Comparative genomics reveals dynamic genome evolution in host specialist ectomycorrhizal fungi.</title>
        <authorList>
            <person name="Lofgren L.A."/>
            <person name="Nguyen N.H."/>
            <person name="Vilgalys R."/>
            <person name="Ruytinx J."/>
            <person name="Liao H.L."/>
            <person name="Branco S."/>
            <person name="Kuo A."/>
            <person name="LaButti K."/>
            <person name="Lipzen A."/>
            <person name="Andreopoulos W."/>
            <person name="Pangilinan J."/>
            <person name="Riley R."/>
            <person name="Hundley H."/>
            <person name="Na H."/>
            <person name="Barry K."/>
            <person name="Grigoriev I.V."/>
            <person name="Stajich J.E."/>
            <person name="Kennedy P.G."/>
        </authorList>
    </citation>
    <scope>NUCLEOTIDE SEQUENCE</scope>
    <source>
        <strain evidence="1">FC423</strain>
    </source>
</reference>
<organism evidence="1 2">
    <name type="scientific">Suillus discolor</name>
    <dbReference type="NCBI Taxonomy" id="1912936"/>
    <lineage>
        <taxon>Eukaryota</taxon>
        <taxon>Fungi</taxon>
        <taxon>Dikarya</taxon>
        <taxon>Basidiomycota</taxon>
        <taxon>Agaricomycotina</taxon>
        <taxon>Agaricomycetes</taxon>
        <taxon>Agaricomycetidae</taxon>
        <taxon>Boletales</taxon>
        <taxon>Suillineae</taxon>
        <taxon>Suillaceae</taxon>
        <taxon>Suillus</taxon>
    </lineage>
</organism>
<dbReference type="RefSeq" id="XP_041286450.1">
    <property type="nucleotide sequence ID" value="XM_041442403.1"/>
</dbReference>
<accession>A0A9P7JMZ1</accession>
<evidence type="ECO:0000313" key="1">
    <source>
        <dbReference type="EMBL" id="KAG2091193.1"/>
    </source>
</evidence>
<evidence type="ECO:0000313" key="2">
    <source>
        <dbReference type="Proteomes" id="UP000823399"/>
    </source>
</evidence>
<keyword evidence="2" id="KW-1185">Reference proteome</keyword>
<dbReference type="GeneID" id="64704662"/>
<dbReference type="Proteomes" id="UP000823399">
    <property type="component" value="Unassembled WGS sequence"/>
</dbReference>
<name>A0A9P7JMZ1_9AGAM</name>
<dbReference type="OrthoDB" id="2693110at2759"/>